<keyword evidence="3 14" id="KW-0245">EGF-like domain</keyword>
<dbReference type="FunFam" id="2.10.25.10:FF:000294">
    <property type="entry name" value="Delta-like protein"/>
    <property type="match status" value="1"/>
</dbReference>
<evidence type="ECO:0000256" key="2">
    <source>
        <dbReference type="ARBA" id="ARBA00022473"/>
    </source>
</evidence>
<feature type="domain" description="EGF-like" evidence="20">
    <location>
        <begin position="786"/>
        <end position="822"/>
    </location>
</feature>
<feature type="domain" description="EGF-like" evidence="20">
    <location>
        <begin position="380"/>
        <end position="416"/>
    </location>
</feature>
<dbReference type="PANTHER" id="PTHR24049">
    <property type="entry name" value="CRUMBS FAMILY MEMBER"/>
    <property type="match status" value="1"/>
</dbReference>
<evidence type="ECO:0000256" key="6">
    <source>
        <dbReference type="ARBA" id="ARBA00022737"/>
    </source>
</evidence>
<dbReference type="GO" id="GO:0009986">
    <property type="term" value="C:cell surface"/>
    <property type="evidence" value="ECO:0007669"/>
    <property type="project" value="UniProtKB-ARBA"/>
</dbReference>
<dbReference type="GO" id="GO:0035214">
    <property type="term" value="P:eye-antennal disc development"/>
    <property type="evidence" value="ECO:0007669"/>
    <property type="project" value="UniProtKB-ARBA"/>
</dbReference>
<evidence type="ECO:0000256" key="8">
    <source>
        <dbReference type="ARBA" id="ARBA00022843"/>
    </source>
</evidence>
<dbReference type="GO" id="GO:0007219">
    <property type="term" value="P:Notch signaling pathway"/>
    <property type="evidence" value="ECO:0007669"/>
    <property type="project" value="UniProtKB-KW"/>
</dbReference>
<dbReference type="SMART" id="SM00179">
    <property type="entry name" value="EGF_CA"/>
    <property type="match status" value="14"/>
</dbReference>
<feature type="disulfide bond" evidence="14">
    <location>
        <begin position="519"/>
        <end position="528"/>
    </location>
</feature>
<dbReference type="FunFam" id="2.10.25.10:FF:000146">
    <property type="entry name" value="Putative neurogenic locus notch"/>
    <property type="match status" value="1"/>
</dbReference>
<dbReference type="GO" id="GO:0042063">
    <property type="term" value="P:gliogenesis"/>
    <property type="evidence" value="ECO:0007669"/>
    <property type="project" value="UniProtKB-ARBA"/>
</dbReference>
<feature type="compositionally biased region" description="Basic and acidic residues" evidence="17">
    <location>
        <begin position="1138"/>
        <end position="1147"/>
    </location>
</feature>
<sequence length="1278" mass="137832">MALTQQQRVVAVICLLFAVLTNQAAECSGNFELQILEMVNYRGETMNGGCCGQGAGAGLGVVSRGLAAKGLCTGRCSTLFRVCLKEYQSNVTSTGSCSFGNTSSPVLGGNSFTLTDPDSNNGKLVLPFSFRWTRSFTLILQALDFVNTSTSESNVLIEEASYSGIILPSAEWHTLNHEGGVARITYRVRVQCAANYYNATCQTFCRPRDDNFGHYKCSPNGDKECIHGWKGDNCQTPICRAGCHPEHGHCSQPGECECRRGWRGKLCDECEPYPGCKHGYCKEIPWQCICETNWGGILCDQDLNYCGTNEPCQNGGTCENTAPDSFLCNCPEGFSGLNCEIVDNPCVTGPCANGGACLETAGQFHCVCAAGWTGSTCRINIDECQSSPCQNGGTCIDLVNGYSCSCSSAWEGPNCQFDANECLNSPCINADSCQNVVGDYICKCQKGWTGKNCDININDCHGQCQHGATCIDLVNDYHCACQPGYTGRDCHTDINDCESGPCLNGGECVDQVNGFRCICPVGFVGTLCEVDHDHCNPNPCENEAPCFNTQADYYCHCPKDWQGKNCSMPRIHCNNPPCDWVETTCSFPTSSNMSQQIFATGACGEHGRCYATQLGSYQCVCDPGYTGKYCHENINDCKLNPCQNGGTCVDKVNSFQCICREGWEGETCTINKNECEPNPCQNNGTCIDGDADFSCECRGGWKGKTCSLRHSHCDHGTCQNGGSCQDLGHSYLCRCPFEWEGTTCHIAKTQACRLRPCQNGATCINTGDTYTCICKEGFEGANCQHDINDCNPLPCFNGGKCVDGVNWFRCECAVGFAGPDCRININECASNPCGSGATCIDGIASYSCICPPGLKGVQCQQVDEVSIRQGVCLWQGQYFASGSKWSFDCNTCSCYEGEVRCTKIWCGLGNCLGQVTPTAICQDNQVCVPMGREWCVTGGCVAWGECRNILSGKLVGPPQLPAPATCWPNMIVLSGACARLTLLLDRSKLQPRTGISVESFCADMRLMLAAHHAANHMSSRPDSHIVLLCDLKAGANDTIEVAISDSNNNEDAVKEAVRVIGEQISRKQVGITSSAALMAVVEVKVETALVSQQRQGGSYMQGSFLIMAVILMLCGIAATAYWVRVQRSPDNLGLTGVVDRHHDDEKSNNLQNEENLRRYANPLKDTESVSSAHAQPVLASSASLGDLTPRISVVRPLSSASSAEMLEMICEGGGGPTSSQLLLLKTQNTDIKKNTVCEASSSSKDFSCKRINVKVLPPVQRTLPPVNDNSSDVLTVLV</sequence>
<dbReference type="GO" id="GO:0048018">
    <property type="term" value="F:receptor ligand activity"/>
    <property type="evidence" value="ECO:0007669"/>
    <property type="project" value="UniProtKB-ARBA"/>
</dbReference>
<evidence type="ECO:0000256" key="10">
    <source>
        <dbReference type="ARBA" id="ARBA00022989"/>
    </source>
</evidence>
<dbReference type="PANTHER" id="PTHR24049:SF18">
    <property type="entry name" value="DELTA-LIKE PROTEIN"/>
    <property type="match status" value="1"/>
</dbReference>
<dbReference type="Pfam" id="PF00008">
    <property type="entry name" value="EGF"/>
    <property type="match status" value="6"/>
</dbReference>
<dbReference type="GO" id="GO:0007157">
    <property type="term" value="P:heterophilic cell-cell adhesion via plasma membrane cell adhesion molecules"/>
    <property type="evidence" value="ECO:0007669"/>
    <property type="project" value="TreeGrafter"/>
</dbReference>
<dbReference type="SMART" id="SM00215">
    <property type="entry name" value="VWC_out"/>
    <property type="match status" value="1"/>
</dbReference>
<feature type="disulfide bond" evidence="14">
    <location>
        <begin position="460"/>
        <end position="470"/>
    </location>
</feature>
<dbReference type="Gene3D" id="2.10.25.10">
    <property type="entry name" value="Laminin"/>
    <property type="match status" value="15"/>
</dbReference>
<feature type="domain" description="EGF-like" evidence="20">
    <location>
        <begin position="342"/>
        <end position="378"/>
    </location>
</feature>
<dbReference type="FunFam" id="2.10.25.10:FF:000472">
    <property type="entry name" value="Uncharacterized protein, isoform A"/>
    <property type="match status" value="1"/>
</dbReference>
<dbReference type="GO" id="GO:0008587">
    <property type="term" value="P:imaginal disc-derived wing margin morphogenesis"/>
    <property type="evidence" value="ECO:0007669"/>
    <property type="project" value="UniProtKB-ARBA"/>
</dbReference>
<dbReference type="GO" id="GO:0030855">
    <property type="term" value="P:epithelial cell differentiation"/>
    <property type="evidence" value="ECO:0007669"/>
    <property type="project" value="UniProtKB-ARBA"/>
</dbReference>
<evidence type="ECO:0000256" key="9">
    <source>
        <dbReference type="ARBA" id="ARBA00022976"/>
    </source>
</evidence>
<evidence type="ECO:0000256" key="7">
    <source>
        <dbReference type="ARBA" id="ARBA00022782"/>
    </source>
</evidence>
<dbReference type="SUPFAM" id="SSF57196">
    <property type="entry name" value="EGF/Laminin"/>
    <property type="match status" value="8"/>
</dbReference>
<evidence type="ECO:0000256" key="3">
    <source>
        <dbReference type="ARBA" id="ARBA00022536"/>
    </source>
</evidence>
<feature type="domain" description="EGF-like" evidence="20">
    <location>
        <begin position="456"/>
        <end position="491"/>
    </location>
</feature>
<feature type="disulfide bond" evidence="14">
    <location>
        <begin position="774"/>
        <end position="783"/>
    </location>
</feature>
<dbReference type="GeneID" id="111051644"/>
<keyword evidence="11 16" id="KW-0472">Membrane</keyword>
<feature type="disulfide bond" evidence="14">
    <location>
        <begin position="659"/>
        <end position="668"/>
    </location>
</feature>
<feature type="region of interest" description="Disordered" evidence="17">
    <location>
        <begin position="1136"/>
        <end position="1155"/>
    </location>
</feature>
<feature type="disulfide bond" evidence="14">
    <location>
        <begin position="557"/>
        <end position="566"/>
    </location>
</feature>
<feature type="disulfide bond" evidence="14">
    <location>
        <begin position="330"/>
        <end position="339"/>
    </location>
</feature>
<dbReference type="FunFam" id="2.10.25.10:FF:000117">
    <property type="entry name" value="Delta-like protein"/>
    <property type="match status" value="1"/>
</dbReference>
<dbReference type="PRINTS" id="PR02059">
    <property type="entry name" value="JAGGEDFAMILY"/>
</dbReference>
<feature type="domain" description="EGF-like" evidence="20">
    <location>
        <begin position="493"/>
        <end position="529"/>
    </location>
</feature>
<evidence type="ECO:0000256" key="5">
    <source>
        <dbReference type="ARBA" id="ARBA00022729"/>
    </source>
</evidence>
<dbReference type="GO" id="GO:0032991">
    <property type="term" value="C:protein-containing complex"/>
    <property type="evidence" value="ECO:0007669"/>
    <property type="project" value="TreeGrafter"/>
</dbReference>
<feature type="disulfide bond" evidence="15">
    <location>
        <begin position="192"/>
        <end position="201"/>
    </location>
</feature>
<dbReference type="FunFam" id="2.10.25.10:FF:000018">
    <property type="entry name" value="Delta-like 1"/>
    <property type="match status" value="1"/>
</dbReference>
<dbReference type="PRINTS" id="PR00010">
    <property type="entry name" value="EGFBLOOD"/>
</dbReference>
<dbReference type="PROSITE" id="PS00010">
    <property type="entry name" value="ASX_HYDROXYL"/>
    <property type="match status" value="11"/>
</dbReference>
<dbReference type="CTD" id="107980446"/>
<dbReference type="SMART" id="SM00051">
    <property type="entry name" value="DSL"/>
    <property type="match status" value="1"/>
</dbReference>
<feature type="disulfide bond" evidence="14">
    <location>
        <begin position="481"/>
        <end position="490"/>
    </location>
</feature>
<dbReference type="InterPro" id="IPR001881">
    <property type="entry name" value="EGF-like_Ca-bd_dom"/>
</dbReference>
<dbReference type="FunFam" id="2.10.25.140:FF:000001">
    <property type="entry name" value="Delta-like protein"/>
    <property type="match status" value="1"/>
</dbReference>
<feature type="domain" description="EGF-like" evidence="20">
    <location>
        <begin position="709"/>
        <end position="745"/>
    </location>
</feature>
<dbReference type="FunFam" id="2.10.25.10:FF:000613">
    <property type="entry name" value="Delta-like protein"/>
    <property type="match status" value="1"/>
</dbReference>
<dbReference type="GO" id="GO:0045197">
    <property type="term" value="P:establishment or maintenance of epithelial cell apical/basal polarity"/>
    <property type="evidence" value="ECO:0007669"/>
    <property type="project" value="TreeGrafter"/>
</dbReference>
<feature type="disulfide bond" evidence="14">
    <location>
        <begin position="368"/>
        <end position="377"/>
    </location>
</feature>
<dbReference type="GO" id="GO:0048100">
    <property type="term" value="P:wing disc anterior/posterior pattern formation"/>
    <property type="evidence" value="ECO:0007669"/>
    <property type="project" value="UniProtKB-ARBA"/>
</dbReference>
<dbReference type="PROSITE" id="PS01187">
    <property type="entry name" value="EGF_CA"/>
    <property type="match status" value="4"/>
</dbReference>
<dbReference type="GO" id="GO:0046331">
    <property type="term" value="P:lateral inhibition"/>
    <property type="evidence" value="ECO:0007669"/>
    <property type="project" value="UniProtKB-ARBA"/>
</dbReference>
<dbReference type="PROSITE" id="PS00022">
    <property type="entry name" value="EGF_1"/>
    <property type="match status" value="15"/>
</dbReference>
<keyword evidence="4 16" id="KW-0812">Transmembrane</keyword>
<feature type="domain" description="EGF-like" evidence="20">
    <location>
        <begin position="531"/>
        <end position="567"/>
    </location>
</feature>
<evidence type="ECO:0000256" key="14">
    <source>
        <dbReference type="PROSITE-ProRule" id="PRU00076"/>
    </source>
</evidence>
<keyword evidence="12 14" id="KW-1015">Disulfide bond</keyword>
<dbReference type="FunFam" id="2.10.25.10:FF:000173">
    <property type="entry name" value="Neurogenic locus notch protein 2"/>
    <property type="match status" value="1"/>
</dbReference>
<organism evidence="22">
    <name type="scientific">Nilaparvata lugens</name>
    <name type="common">Brown planthopper</name>
    <dbReference type="NCBI Taxonomy" id="108931"/>
    <lineage>
        <taxon>Eukaryota</taxon>
        <taxon>Metazoa</taxon>
        <taxon>Ecdysozoa</taxon>
        <taxon>Arthropoda</taxon>
        <taxon>Hexapoda</taxon>
        <taxon>Insecta</taxon>
        <taxon>Pterygota</taxon>
        <taxon>Neoptera</taxon>
        <taxon>Paraneoptera</taxon>
        <taxon>Hemiptera</taxon>
        <taxon>Auchenorrhyncha</taxon>
        <taxon>Fulgoroidea</taxon>
        <taxon>Delphacidae</taxon>
        <taxon>Delphacinae</taxon>
        <taxon>Nilaparvata</taxon>
    </lineage>
</organism>
<evidence type="ECO:0000256" key="18">
    <source>
        <dbReference type="SAM" id="Phobius"/>
    </source>
</evidence>
<dbReference type="Pfam" id="PF25024">
    <property type="entry name" value="EGF_TEN"/>
    <property type="match status" value="1"/>
</dbReference>
<feature type="chain" id="PRO_5005796467" description="Delta-like protein" evidence="19">
    <location>
        <begin position="25"/>
        <end position="1278"/>
    </location>
</feature>
<feature type="disulfide bond" evidence="14">
    <location>
        <begin position="444"/>
        <end position="453"/>
    </location>
</feature>
<dbReference type="GO" id="GO:0005112">
    <property type="term" value="F:Notch binding"/>
    <property type="evidence" value="ECO:0007669"/>
    <property type="project" value="InterPro"/>
</dbReference>
<dbReference type="InterPro" id="IPR000152">
    <property type="entry name" value="EGF-type_Asp/Asn_hydroxyl_site"/>
</dbReference>
<dbReference type="RefSeq" id="XP_039282831.1">
    <property type="nucleotide sequence ID" value="XM_039426897.1"/>
</dbReference>
<evidence type="ECO:0000256" key="11">
    <source>
        <dbReference type="ARBA" id="ARBA00023136"/>
    </source>
</evidence>
<dbReference type="GO" id="GO:0005886">
    <property type="term" value="C:plasma membrane"/>
    <property type="evidence" value="ECO:0007669"/>
    <property type="project" value="UniProtKB-ARBA"/>
</dbReference>
<feature type="disulfide bond" evidence="14">
    <location>
        <begin position="621"/>
        <end position="630"/>
    </location>
</feature>
<dbReference type="InterPro" id="IPR026219">
    <property type="entry name" value="Jagged/Serrate"/>
</dbReference>
<accession>A0A0M4JMB0</accession>
<evidence type="ECO:0000313" key="22">
    <source>
        <dbReference type="EMBL" id="ALD49506.1"/>
    </source>
</evidence>
<keyword evidence="13" id="KW-0325">Glycoprotein</keyword>
<dbReference type="GO" id="GO:0030182">
    <property type="term" value="P:neuron differentiation"/>
    <property type="evidence" value="ECO:0007669"/>
    <property type="project" value="UniProtKB-ARBA"/>
</dbReference>
<dbReference type="Pfam" id="PF23575">
    <property type="entry name" value="JAG1"/>
    <property type="match status" value="1"/>
</dbReference>
<dbReference type="Gene3D" id="2.10.25.140">
    <property type="match status" value="1"/>
</dbReference>
<evidence type="ECO:0000259" key="20">
    <source>
        <dbReference type="PROSITE" id="PS50026"/>
    </source>
</evidence>
<dbReference type="GO" id="GO:0055123">
    <property type="term" value="P:digestive system development"/>
    <property type="evidence" value="ECO:0007669"/>
    <property type="project" value="UniProtKB-ARBA"/>
</dbReference>
<reference evidence="22" key="2">
    <citation type="journal article" date="2015" name="Sci. Rep.">
        <title>Apterous A modulates wing size, bristle formation and patterning in Nilaparvata lugens.</title>
        <authorList>
            <person name="Liu F."/>
            <person name="Li K."/>
            <person name="Li J."/>
            <person name="Hu D."/>
            <person name="Zhao J."/>
            <person name="He Y."/>
            <person name="Zou Y."/>
            <person name="Feng Y."/>
            <person name="Hua H."/>
        </authorList>
    </citation>
    <scope>NUCLEOTIDE SEQUENCE</scope>
</reference>
<comment type="subcellular location">
    <subcellularLocation>
        <location evidence="1 16">Membrane</location>
        <topology evidence="1 16">Single-pass type I membrane protein</topology>
    </subcellularLocation>
</comment>
<dbReference type="GO" id="GO:0048598">
    <property type="term" value="P:embryonic morphogenesis"/>
    <property type="evidence" value="ECO:0007669"/>
    <property type="project" value="UniProtKB-ARBA"/>
</dbReference>
<keyword evidence="8" id="KW-0832">Ubl conjugation</keyword>
<dbReference type="PROSITE" id="PS01186">
    <property type="entry name" value="EGF_2"/>
    <property type="match status" value="10"/>
</dbReference>
<keyword evidence="5 16" id="KW-0732">Signal</keyword>
<dbReference type="Pfam" id="PF07657">
    <property type="entry name" value="MNNL"/>
    <property type="match status" value="1"/>
</dbReference>
<keyword evidence="6 16" id="KW-0677">Repeat</keyword>
<feature type="domain" description="EGF-like" evidence="20">
    <location>
        <begin position="235"/>
        <end position="268"/>
    </location>
</feature>
<reference evidence="22" key="1">
    <citation type="submission" date="2014-11" db="EMBL/GenBank/DDBJ databases">
        <authorList>
            <person name="Zhu J."/>
            <person name="Qi W."/>
            <person name="Song R."/>
        </authorList>
    </citation>
    <scope>NUCLEOTIDE SEQUENCE</scope>
</reference>
<dbReference type="Pfam" id="PF12661">
    <property type="entry name" value="hEGF"/>
    <property type="match status" value="2"/>
</dbReference>
<dbReference type="KEGG" id="nlu:111051644"/>
<dbReference type="FunFam" id="2.10.25.10:FF:000123">
    <property type="entry name" value="Crumbs homolog 1 (Drosophila)"/>
    <property type="match status" value="1"/>
</dbReference>
<comment type="caution">
    <text evidence="14">Lacks conserved residue(s) required for the propagation of feature annotation.</text>
</comment>
<dbReference type="InterPro" id="IPR051022">
    <property type="entry name" value="Notch_Cell-Fate_Det"/>
</dbReference>
<evidence type="ECO:0000256" key="4">
    <source>
        <dbReference type="ARBA" id="ARBA00022692"/>
    </source>
</evidence>
<dbReference type="GO" id="GO:0048468">
    <property type="term" value="P:cell development"/>
    <property type="evidence" value="ECO:0007669"/>
    <property type="project" value="UniProtKB-ARBA"/>
</dbReference>
<feature type="disulfide bond" evidence="14">
    <location>
        <begin position="258"/>
        <end position="267"/>
    </location>
</feature>
<keyword evidence="7" id="KW-0221">Differentiation</keyword>
<evidence type="ECO:0000256" key="17">
    <source>
        <dbReference type="SAM" id="MobiDB-lite"/>
    </source>
</evidence>
<feature type="domain" description="EGF-like" evidence="20">
    <location>
        <begin position="592"/>
        <end position="631"/>
    </location>
</feature>
<dbReference type="OrthoDB" id="283575at2759"/>
<feature type="disulfide bond" evidence="15">
    <location>
        <begin position="205"/>
        <end position="217"/>
    </location>
</feature>
<feature type="transmembrane region" description="Helical" evidence="18">
    <location>
        <begin position="1104"/>
        <end position="1123"/>
    </location>
</feature>
<dbReference type="InterPro" id="IPR018097">
    <property type="entry name" value="EGF_Ca-bd_CS"/>
</dbReference>
<feature type="domain" description="EGF-like" evidence="20">
    <location>
        <begin position="418"/>
        <end position="454"/>
    </location>
</feature>
<dbReference type="SUPFAM" id="SSF57184">
    <property type="entry name" value="Growth factor receptor domain"/>
    <property type="match status" value="2"/>
</dbReference>
<dbReference type="Pfam" id="PF01414">
    <property type="entry name" value="DSL"/>
    <property type="match status" value="1"/>
</dbReference>
<dbReference type="GO" id="GO:0005509">
    <property type="term" value="F:calcium ion binding"/>
    <property type="evidence" value="ECO:0007669"/>
    <property type="project" value="InterPro"/>
</dbReference>
<dbReference type="GO" id="GO:0016330">
    <property type="term" value="P:second mitotic wave involved in compound eye morphogenesis"/>
    <property type="evidence" value="ECO:0007669"/>
    <property type="project" value="UniProtKB-ARBA"/>
</dbReference>
<protein>
    <recommendedName>
        <fullName evidence="16">Delta-like protein</fullName>
    </recommendedName>
</protein>
<dbReference type="PROSITE" id="PS51051">
    <property type="entry name" value="DSL"/>
    <property type="match status" value="1"/>
</dbReference>
<keyword evidence="10 16" id="KW-1133">Transmembrane helix</keyword>
<dbReference type="GO" id="GO:0045179">
    <property type="term" value="C:apical cortex"/>
    <property type="evidence" value="ECO:0007669"/>
    <property type="project" value="UniProtKB-ARBA"/>
</dbReference>
<dbReference type="InterPro" id="IPR001774">
    <property type="entry name" value="DSL"/>
</dbReference>
<dbReference type="GO" id="GO:0035239">
    <property type="term" value="P:tube morphogenesis"/>
    <property type="evidence" value="ECO:0007669"/>
    <property type="project" value="UniProtKB-ARBA"/>
</dbReference>
<dbReference type="PROSITE" id="PS50026">
    <property type="entry name" value="EGF_3"/>
    <property type="match status" value="15"/>
</dbReference>
<dbReference type="GO" id="GO:0009953">
    <property type="term" value="P:dorsal/ventral pattern formation"/>
    <property type="evidence" value="ECO:0007669"/>
    <property type="project" value="UniProtKB-ARBA"/>
</dbReference>
<feature type="disulfide bond" evidence="14">
    <location>
        <begin position="406"/>
        <end position="415"/>
    </location>
</feature>
<dbReference type="GO" id="GO:0043208">
    <property type="term" value="F:glycosphingolipid binding"/>
    <property type="evidence" value="ECO:0007669"/>
    <property type="project" value="UniProtKB-ARBA"/>
</dbReference>
<dbReference type="FunFam" id="2.10.25.10:FF:000122">
    <property type="entry name" value="Protein crumbs homolog 2"/>
    <property type="match status" value="2"/>
</dbReference>
<feature type="disulfide bond" evidence="14">
    <location>
        <begin position="850"/>
        <end position="859"/>
    </location>
</feature>
<feature type="disulfide bond" evidence="14">
    <location>
        <begin position="735"/>
        <end position="744"/>
    </location>
</feature>
<feature type="disulfide bond" evidence="14">
    <location>
        <begin position="812"/>
        <end position="821"/>
    </location>
</feature>
<feature type="signal peptide" evidence="19">
    <location>
        <begin position="1"/>
        <end position="24"/>
    </location>
</feature>
<dbReference type="GO" id="GO:0030718">
    <property type="term" value="P:germ-line stem cell population maintenance"/>
    <property type="evidence" value="ECO:0007669"/>
    <property type="project" value="UniProtKB-ARBA"/>
</dbReference>
<keyword evidence="2 16" id="KW-0217">Developmental protein</keyword>
<feature type="domain" description="EGF-like" evidence="20">
    <location>
        <begin position="748"/>
        <end position="784"/>
    </location>
</feature>
<name>A0A0M4JMB0_NILLU</name>
<dbReference type="InterPro" id="IPR000742">
    <property type="entry name" value="EGF"/>
</dbReference>
<dbReference type="Gene3D" id="2.60.40.3510">
    <property type="match status" value="1"/>
</dbReference>
<evidence type="ECO:0000256" key="16">
    <source>
        <dbReference type="RuleBase" id="RU280815"/>
    </source>
</evidence>
<dbReference type="Pfam" id="PF21700">
    <property type="entry name" value="EGF_DL_JAG"/>
    <property type="match status" value="1"/>
</dbReference>
<dbReference type="GO" id="GO:0048568">
    <property type="term" value="P:embryonic organ development"/>
    <property type="evidence" value="ECO:0007669"/>
    <property type="project" value="UniProtKB-ARBA"/>
</dbReference>
<evidence type="ECO:0000256" key="13">
    <source>
        <dbReference type="ARBA" id="ARBA00023180"/>
    </source>
</evidence>
<dbReference type="InterPro" id="IPR001007">
    <property type="entry name" value="VWF_dom"/>
</dbReference>
<dbReference type="InterPro" id="IPR013032">
    <property type="entry name" value="EGF-like_CS"/>
</dbReference>
<dbReference type="SMART" id="SM00181">
    <property type="entry name" value="EGF"/>
    <property type="match status" value="17"/>
</dbReference>
<dbReference type="CDD" id="cd00054">
    <property type="entry name" value="EGF_CA"/>
    <property type="match status" value="13"/>
</dbReference>
<feature type="domain" description="EGF-like" evidence="20">
    <location>
        <begin position="302"/>
        <end position="340"/>
    </location>
</feature>
<feature type="disulfide bond" evidence="15">
    <location>
        <begin position="225"/>
        <end position="234"/>
    </location>
</feature>
<evidence type="ECO:0000256" key="1">
    <source>
        <dbReference type="ARBA" id="ARBA00004479"/>
    </source>
</evidence>
<evidence type="ECO:0000259" key="21">
    <source>
        <dbReference type="PROSITE" id="PS51051"/>
    </source>
</evidence>
<feature type="domain" description="EGF-like" evidence="20">
    <location>
        <begin position="671"/>
        <end position="707"/>
    </location>
</feature>
<keyword evidence="9" id="KW-0914">Notch signaling pathway</keyword>
<evidence type="ECO:0000256" key="15">
    <source>
        <dbReference type="PROSITE-ProRule" id="PRU00377"/>
    </source>
</evidence>
<feature type="domain" description="DSL" evidence="21">
    <location>
        <begin position="190"/>
        <end position="234"/>
    </location>
</feature>
<proteinExistence type="evidence at transcript level"/>
<dbReference type="FunFam" id="2.10.25.10:FF:000095">
    <property type="entry name" value="Notch, isoform B"/>
    <property type="match status" value="1"/>
</dbReference>
<dbReference type="InterPro" id="IPR056986">
    <property type="entry name" value="JAG1_1/2_dom"/>
</dbReference>
<feature type="domain" description="EGF-like" evidence="20">
    <location>
        <begin position="824"/>
        <end position="860"/>
    </location>
</feature>
<dbReference type="InterPro" id="IPR009030">
    <property type="entry name" value="Growth_fac_rcpt_cys_sf"/>
</dbReference>
<comment type="function">
    <text evidence="16">Putative Notch ligand involved in the mediation of Notch signaling.</text>
</comment>
<feature type="domain" description="EGF-like" evidence="20">
    <location>
        <begin position="633"/>
        <end position="669"/>
    </location>
</feature>
<dbReference type="InterPro" id="IPR011651">
    <property type="entry name" value="Notch_ligand_N"/>
</dbReference>
<feature type="disulfide bond" evidence="14">
    <location>
        <begin position="697"/>
        <end position="706"/>
    </location>
</feature>
<evidence type="ECO:0000256" key="12">
    <source>
        <dbReference type="ARBA" id="ARBA00023157"/>
    </source>
</evidence>
<dbReference type="AlphaFoldDB" id="A0A0M4JMB0"/>
<dbReference type="EMBL" id="KP196803">
    <property type="protein sequence ID" value="ALD49506.1"/>
    <property type="molecule type" value="mRNA"/>
</dbReference>
<evidence type="ECO:0000256" key="19">
    <source>
        <dbReference type="SAM" id="SignalP"/>
    </source>
</evidence>
<dbReference type="FunFam" id="2.10.25.10:FF:000431">
    <property type="entry name" value="Delta-like protein"/>
    <property type="match status" value="1"/>
</dbReference>
<dbReference type="FunFam" id="2.10.25.10:FF:000007">
    <property type="entry name" value="Delta-like protein"/>
    <property type="match status" value="1"/>
</dbReference>